<dbReference type="GO" id="GO:0016787">
    <property type="term" value="F:hydrolase activity"/>
    <property type="evidence" value="ECO:0007669"/>
    <property type="project" value="UniProtKB-KW"/>
</dbReference>
<dbReference type="AlphaFoldDB" id="B8EMT1"/>
<dbReference type="SUPFAM" id="SSF53474">
    <property type="entry name" value="alpha/beta-Hydrolases"/>
    <property type="match status" value="1"/>
</dbReference>
<feature type="domain" description="Serine aminopeptidase S33" evidence="2">
    <location>
        <begin position="58"/>
        <end position="312"/>
    </location>
</feature>
<protein>
    <submittedName>
        <fullName evidence="3">Alpha/beta hydrolase fold protein</fullName>
    </submittedName>
</protein>
<evidence type="ECO:0000313" key="3">
    <source>
        <dbReference type="EMBL" id="ACK52760.1"/>
    </source>
</evidence>
<dbReference type="ESTHER" id="metsb-b8emt1">
    <property type="family name" value="Monoglyceridelipase_lysophospholip"/>
</dbReference>
<keyword evidence="3" id="KW-0378">Hydrolase</keyword>
<feature type="region of interest" description="Disordered" evidence="1">
    <location>
        <begin position="1"/>
        <end position="21"/>
    </location>
</feature>
<dbReference type="RefSeq" id="WP_012592828.1">
    <property type="nucleotide sequence ID" value="NC_011666.1"/>
</dbReference>
<evidence type="ECO:0000256" key="1">
    <source>
        <dbReference type="SAM" id="MobiDB-lite"/>
    </source>
</evidence>
<dbReference type="KEGG" id="msl:Msil_3878"/>
<dbReference type="HOGENOM" id="CLU_026209_10_1_5"/>
<accession>B8EMT1</accession>
<dbReference type="OrthoDB" id="9788260at2"/>
<dbReference type="EMBL" id="CP001280">
    <property type="protein sequence ID" value="ACK52760.1"/>
    <property type="molecule type" value="Genomic_DNA"/>
</dbReference>
<dbReference type="eggNOG" id="COG2267">
    <property type="taxonomic scope" value="Bacteria"/>
</dbReference>
<dbReference type="InterPro" id="IPR022742">
    <property type="entry name" value="Hydrolase_4"/>
</dbReference>
<dbReference type="Pfam" id="PF12146">
    <property type="entry name" value="Hydrolase_4"/>
    <property type="match status" value="1"/>
</dbReference>
<evidence type="ECO:0000259" key="2">
    <source>
        <dbReference type="Pfam" id="PF12146"/>
    </source>
</evidence>
<dbReference type="Gene3D" id="3.40.50.1820">
    <property type="entry name" value="alpha/beta hydrolase"/>
    <property type="match status" value="1"/>
</dbReference>
<proteinExistence type="predicted"/>
<dbReference type="STRING" id="395965.Msil_3878"/>
<dbReference type="InterPro" id="IPR029058">
    <property type="entry name" value="AB_hydrolase_fold"/>
</dbReference>
<dbReference type="InterPro" id="IPR051044">
    <property type="entry name" value="MAG_DAG_Lipase"/>
</dbReference>
<gene>
    <name evidence="3" type="ordered locus">Msil_3878</name>
</gene>
<dbReference type="Proteomes" id="UP000002257">
    <property type="component" value="Chromosome"/>
</dbReference>
<reference evidence="3 4" key="1">
    <citation type="journal article" date="2010" name="J. Bacteriol.">
        <title>Complete genome sequence of the aerobic facultative methanotroph Methylocella silvestris BL2.</title>
        <authorList>
            <person name="Chen Y."/>
            <person name="Crombie A."/>
            <person name="Rahman M.T."/>
            <person name="Dedysh S.N."/>
            <person name="Liesack W."/>
            <person name="Stott M.B."/>
            <person name="Alam M."/>
            <person name="Theisen A.R."/>
            <person name="Murrell J.C."/>
            <person name="Dunfield P.F."/>
        </authorList>
    </citation>
    <scope>NUCLEOTIDE SEQUENCE [LARGE SCALE GENOMIC DNA]</scope>
    <source>
        <strain evidence="4">DSM 15510 / CIP 108128 / LMG 27833 / NCIMB 13906 / BL2</strain>
    </source>
</reference>
<evidence type="ECO:0000313" key="4">
    <source>
        <dbReference type="Proteomes" id="UP000002257"/>
    </source>
</evidence>
<organism evidence="3 4">
    <name type="scientific">Methylocella silvestris (strain DSM 15510 / CIP 108128 / LMG 27833 / NCIMB 13906 / BL2)</name>
    <dbReference type="NCBI Taxonomy" id="395965"/>
    <lineage>
        <taxon>Bacteria</taxon>
        <taxon>Pseudomonadati</taxon>
        <taxon>Pseudomonadota</taxon>
        <taxon>Alphaproteobacteria</taxon>
        <taxon>Hyphomicrobiales</taxon>
        <taxon>Beijerinckiaceae</taxon>
        <taxon>Methylocella</taxon>
    </lineage>
</organism>
<keyword evidence="4" id="KW-1185">Reference proteome</keyword>
<dbReference type="PANTHER" id="PTHR11614">
    <property type="entry name" value="PHOSPHOLIPASE-RELATED"/>
    <property type="match status" value="1"/>
</dbReference>
<name>B8EMT1_METSB</name>
<sequence length="345" mass="37025">MTDRSVGDAGKDKSAADAAERGADAGLCPPGAIVTRIRTADRAALRVARWSCGDVCAGTVVVLPGRAEFIEKYYEVAGELLARNFDVVMMDWRGQGGSSRQAGNPLKGHIGKFDAYQRDLDALRSEILEPYGRLPFFALGHSMAGAILLEQAHAGRSFFERLALTAPMIDLPRLRYARPVRGLTRGLCLTGLARAFAPGAGGATPYLTRPFGGNVLTSDPVRYARMAAYIAASPELAIGGPTIGWASAAFRQMRRFEDGEYPRRILTPTLIVAAGADAVVDTPSIEAFASRLKAGRCITLRRARHEILIERDAIRAQFWAAFDAFIPGSLKGTDPFAASLSAPLS</sequence>